<dbReference type="InterPro" id="IPR038917">
    <property type="entry name" value="Malonyl_CoA_deC"/>
</dbReference>
<dbReference type="Gene3D" id="3.40.630.150">
    <property type="entry name" value="Malonyl-CoA decarboxylase, catalytic domain"/>
    <property type="match status" value="2"/>
</dbReference>
<reference evidence="2 3" key="1">
    <citation type="journal article" date="2018" name="G3 (Bethesda)">
        <title>Phylogenetic and Phylogenomic Definition of Rhizopus Species.</title>
        <authorList>
            <person name="Gryganskyi A.P."/>
            <person name="Golan J."/>
            <person name="Dolatabadi S."/>
            <person name="Mondo S."/>
            <person name="Robb S."/>
            <person name="Idnurm A."/>
            <person name="Muszewska A."/>
            <person name="Steczkiewicz K."/>
            <person name="Masonjones S."/>
            <person name="Liao H.L."/>
            <person name="Gajdeczka M.T."/>
            <person name="Anike F."/>
            <person name="Vuek A."/>
            <person name="Anishchenko I.M."/>
            <person name="Voigt K."/>
            <person name="de Hoog G.S."/>
            <person name="Smith M.E."/>
            <person name="Heitman J."/>
            <person name="Vilgalys R."/>
            <person name="Stajich J.E."/>
        </authorList>
    </citation>
    <scope>NUCLEOTIDE SEQUENCE [LARGE SCALE GENOMIC DNA]</scope>
    <source>
        <strain evidence="2 3">LSU 92-RS-03</strain>
    </source>
</reference>
<dbReference type="GO" id="GO:2001294">
    <property type="term" value="P:malonyl-CoA catabolic process"/>
    <property type="evidence" value="ECO:0007669"/>
    <property type="project" value="TreeGrafter"/>
</dbReference>
<dbReference type="GO" id="GO:0006085">
    <property type="term" value="P:acetyl-CoA biosynthetic process"/>
    <property type="evidence" value="ECO:0007669"/>
    <property type="project" value="TreeGrafter"/>
</dbReference>
<name>A0A367J9P6_RHIST</name>
<comment type="caution">
    <text evidence="2">The sequence shown here is derived from an EMBL/GenBank/DDBJ whole genome shotgun (WGS) entry which is preliminary data.</text>
</comment>
<dbReference type="GO" id="GO:0050080">
    <property type="term" value="F:malonyl-CoA decarboxylase activity"/>
    <property type="evidence" value="ECO:0007669"/>
    <property type="project" value="InterPro"/>
</dbReference>
<dbReference type="STRING" id="4846.A0A367J9P6"/>
<dbReference type="InterPro" id="IPR007956">
    <property type="entry name" value="Malonyl_CoA_deC_C"/>
</dbReference>
<protein>
    <recommendedName>
        <fullName evidence="1">Malonyl-CoA decarboxylase C-terminal domain-containing protein</fullName>
    </recommendedName>
</protein>
<dbReference type="PANTHER" id="PTHR28641">
    <property type="match status" value="1"/>
</dbReference>
<dbReference type="EMBL" id="PJQM01003893">
    <property type="protein sequence ID" value="RCH86630.1"/>
    <property type="molecule type" value="Genomic_DNA"/>
</dbReference>
<sequence length="331" mass="38807">MFRMLHRVNAFRASKTNLKENWVINPLKETLVRKRWFSLANEMERIQLYEKLDKVERQLLLYSFINKRLELQFKNRPDNQVKDRAVAQQLKTLLKLDNLKMKRILWDSPVIEKICLYEAVHPVKSLWDIKRRFGPDRRVYGLFTDSLANEPLAFIHIALLPDIANNIQSIINSSQVYSPQEFQCAVCYTITTQRAFGSINLGRQLIQSAIESLQKEFPQLKTYATLSPIPAFSTWATDQLDVNRSKLEDYKEILMDMCAQYIVSTNKGRVLDPVANFHFNNGAIPQQIQWKADCSDKGMNESFCMMINYIYECEKMKDRWESYQKKGNVVV</sequence>
<proteinExistence type="predicted"/>
<feature type="domain" description="Malonyl-CoA decarboxylase C-terminal" evidence="1">
    <location>
        <begin position="242"/>
        <end position="312"/>
    </location>
</feature>
<dbReference type="AlphaFoldDB" id="A0A367J9P6"/>
<dbReference type="Proteomes" id="UP000253551">
    <property type="component" value="Unassembled WGS sequence"/>
</dbReference>
<evidence type="ECO:0000313" key="3">
    <source>
        <dbReference type="Proteomes" id="UP000253551"/>
    </source>
</evidence>
<dbReference type="Pfam" id="PF05292">
    <property type="entry name" value="MCD"/>
    <property type="match status" value="2"/>
</dbReference>
<dbReference type="OrthoDB" id="426718at2759"/>
<evidence type="ECO:0000313" key="2">
    <source>
        <dbReference type="EMBL" id="RCH86630.1"/>
    </source>
</evidence>
<organism evidence="2 3">
    <name type="scientific">Rhizopus stolonifer</name>
    <name type="common">Rhizopus nigricans</name>
    <dbReference type="NCBI Taxonomy" id="4846"/>
    <lineage>
        <taxon>Eukaryota</taxon>
        <taxon>Fungi</taxon>
        <taxon>Fungi incertae sedis</taxon>
        <taxon>Mucoromycota</taxon>
        <taxon>Mucoromycotina</taxon>
        <taxon>Mucoromycetes</taxon>
        <taxon>Mucorales</taxon>
        <taxon>Mucorineae</taxon>
        <taxon>Rhizopodaceae</taxon>
        <taxon>Rhizopus</taxon>
    </lineage>
</organism>
<accession>A0A367J9P6</accession>
<dbReference type="GO" id="GO:0005759">
    <property type="term" value="C:mitochondrial matrix"/>
    <property type="evidence" value="ECO:0007669"/>
    <property type="project" value="TreeGrafter"/>
</dbReference>
<keyword evidence="3" id="KW-1185">Reference proteome</keyword>
<evidence type="ECO:0000259" key="1">
    <source>
        <dbReference type="Pfam" id="PF05292"/>
    </source>
</evidence>
<dbReference type="GO" id="GO:0005782">
    <property type="term" value="C:peroxisomal matrix"/>
    <property type="evidence" value="ECO:0007669"/>
    <property type="project" value="TreeGrafter"/>
</dbReference>
<gene>
    <name evidence="2" type="ORF">CU098_006871</name>
</gene>
<dbReference type="InterPro" id="IPR042303">
    <property type="entry name" value="Malonyl_CoA_deC_C_sf"/>
</dbReference>
<dbReference type="PANTHER" id="PTHR28641:SF1">
    <property type="entry name" value="MALONYL-COA DECARBOXYLASE, MITOCHONDRIAL"/>
    <property type="match status" value="1"/>
</dbReference>
<feature type="domain" description="Malonyl-CoA decarboxylase C-terminal" evidence="1">
    <location>
        <begin position="98"/>
        <end position="239"/>
    </location>
</feature>
<dbReference type="GO" id="GO:0006633">
    <property type="term" value="P:fatty acid biosynthetic process"/>
    <property type="evidence" value="ECO:0007669"/>
    <property type="project" value="InterPro"/>
</dbReference>